<dbReference type="GO" id="GO:0008168">
    <property type="term" value="F:methyltransferase activity"/>
    <property type="evidence" value="ECO:0007669"/>
    <property type="project" value="UniProtKB-KW"/>
</dbReference>
<dbReference type="PANTHER" id="PTHR12176:SF56">
    <property type="entry name" value="OS04G0510700 PROTEIN"/>
    <property type="match status" value="1"/>
</dbReference>
<reference evidence="4 5" key="1">
    <citation type="submission" date="2023-10" db="EMBL/GenBank/DDBJ databases">
        <title>Chromosome-scale genome assembly provides insights into flower coloration mechanisms of Canna indica.</title>
        <authorList>
            <person name="Li C."/>
        </authorList>
    </citation>
    <scope>NUCLEOTIDE SEQUENCE [LARGE SCALE GENOMIC DNA]</scope>
    <source>
        <tissue evidence="4">Flower</tissue>
    </source>
</reference>
<keyword evidence="5" id="KW-1185">Reference proteome</keyword>
<dbReference type="EMBL" id="CP136893">
    <property type="protein sequence ID" value="WOL05764.1"/>
    <property type="molecule type" value="Genomic_DNA"/>
</dbReference>
<dbReference type="Proteomes" id="UP001327560">
    <property type="component" value="Chromosome 4"/>
</dbReference>
<protein>
    <recommendedName>
        <fullName evidence="6">S-adenosyl-L-methionine-dependent methyltransferase superfamily protein</fullName>
    </recommendedName>
</protein>
<keyword evidence="2" id="KW-0489">Methyltransferase</keyword>
<dbReference type="InterPro" id="IPR051419">
    <property type="entry name" value="Lys/N-term_MeTrsfase_sf"/>
</dbReference>
<accession>A0AAQ3KD06</accession>
<gene>
    <name evidence="4" type="ORF">Cni_G14495</name>
</gene>
<dbReference type="SUPFAM" id="SSF53335">
    <property type="entry name" value="S-adenosyl-L-methionine-dependent methyltransferases"/>
    <property type="match status" value="1"/>
</dbReference>
<evidence type="ECO:0000313" key="4">
    <source>
        <dbReference type="EMBL" id="WOL05764.1"/>
    </source>
</evidence>
<dbReference type="Gene3D" id="3.40.50.150">
    <property type="entry name" value="Vaccinia Virus protein VP39"/>
    <property type="match status" value="1"/>
</dbReference>
<evidence type="ECO:0000256" key="2">
    <source>
        <dbReference type="ARBA" id="ARBA00022603"/>
    </source>
</evidence>
<evidence type="ECO:0000313" key="5">
    <source>
        <dbReference type="Proteomes" id="UP001327560"/>
    </source>
</evidence>
<sequence length="435" mass="47983">MWRLGLRNWGRGVRGLCSSSSSSSSVSSSSAAFAARGLLADEGDWSYCDEWWGEGDAGHTVFQSVSEHGNGLVSVVAYPSSRPLPEQWPDIERSIQERHEKIRSEVRDNGHLKILGYQWRVLRFNDNTRQSTAKVMAAYRKSDPGSLFLMQQPHCLAVPYLKSMVSAGLTTLATLGYDIFGAATGKSSMKVLCIGHGGGSLPLFLASKIRGAIVHIVDIDPVVIAASVQAMGFPASAVKERSDKFSFDQSLDADEVLWEGTHERLFLYQSDAEDFVLKNSHIYDLVFIDAYDGDDIFPHKLWDQQGPFLESLRSRVHPVHGTIVVNLHSDSEELSMETSDNSTAQSILPMGRYISQVCKAYKEQFGMAFSISVPWLCNLTLVSCSGVSLGASGRGTGIDKNLVLNALISKCYLVEYVLDLPFPCLPYIKRGFMLF</sequence>
<comment type="similarity">
    <text evidence="1">Belongs to the methyltransferase superfamily.</text>
</comment>
<dbReference type="AlphaFoldDB" id="A0AAQ3KD06"/>
<dbReference type="FunFam" id="3.40.50.150:FF:000351">
    <property type="entry name" value="S-adenosyl-L-methionine-dependent methyltransferase superfamily protein"/>
    <property type="match status" value="1"/>
</dbReference>
<evidence type="ECO:0008006" key="6">
    <source>
        <dbReference type="Google" id="ProtNLM"/>
    </source>
</evidence>
<dbReference type="InterPro" id="IPR029063">
    <property type="entry name" value="SAM-dependent_MTases_sf"/>
</dbReference>
<organism evidence="4 5">
    <name type="scientific">Canna indica</name>
    <name type="common">Indian-shot</name>
    <dbReference type="NCBI Taxonomy" id="4628"/>
    <lineage>
        <taxon>Eukaryota</taxon>
        <taxon>Viridiplantae</taxon>
        <taxon>Streptophyta</taxon>
        <taxon>Embryophyta</taxon>
        <taxon>Tracheophyta</taxon>
        <taxon>Spermatophyta</taxon>
        <taxon>Magnoliopsida</taxon>
        <taxon>Liliopsida</taxon>
        <taxon>Zingiberales</taxon>
        <taxon>Cannaceae</taxon>
        <taxon>Canna</taxon>
    </lineage>
</organism>
<evidence type="ECO:0000256" key="3">
    <source>
        <dbReference type="ARBA" id="ARBA00022679"/>
    </source>
</evidence>
<dbReference type="GO" id="GO:0032259">
    <property type="term" value="P:methylation"/>
    <property type="evidence" value="ECO:0007669"/>
    <property type="project" value="UniProtKB-KW"/>
</dbReference>
<name>A0AAQ3KD06_9LILI</name>
<dbReference type="PANTHER" id="PTHR12176">
    <property type="entry name" value="SAM-DEPENDENT METHYLTRANSFERASE SUPERFAMILY PROTEIN"/>
    <property type="match status" value="1"/>
</dbReference>
<proteinExistence type="inferred from homology"/>
<keyword evidence="3" id="KW-0808">Transferase</keyword>
<evidence type="ECO:0000256" key="1">
    <source>
        <dbReference type="ARBA" id="ARBA00008361"/>
    </source>
</evidence>